<feature type="compositionally biased region" description="Low complexity" evidence="4">
    <location>
        <begin position="288"/>
        <end position="303"/>
    </location>
</feature>
<reference evidence="6 7" key="1">
    <citation type="journal article" date="2019" name="Environ. Microbiol.">
        <title>At the nexus of three kingdoms: the genome of the mycorrhizal fungus Gigaspora margarita provides insights into plant, endobacterial and fungal interactions.</title>
        <authorList>
            <person name="Venice F."/>
            <person name="Ghignone S."/>
            <person name="Salvioli di Fossalunga A."/>
            <person name="Amselem J."/>
            <person name="Novero M."/>
            <person name="Xianan X."/>
            <person name="Sedzielewska Toro K."/>
            <person name="Morin E."/>
            <person name="Lipzen A."/>
            <person name="Grigoriev I.V."/>
            <person name="Henrissat B."/>
            <person name="Martin F.M."/>
            <person name="Bonfante P."/>
        </authorList>
    </citation>
    <scope>NUCLEOTIDE SEQUENCE [LARGE SCALE GENOMIC DNA]</scope>
    <source>
        <strain evidence="6 7">BEG34</strain>
    </source>
</reference>
<comment type="caution">
    <text evidence="6">The sequence shown here is derived from an EMBL/GenBank/DDBJ whole genome shotgun (WGS) entry which is preliminary data.</text>
</comment>
<keyword evidence="7" id="KW-1185">Reference proteome</keyword>
<accession>A0A8H3WZH4</accession>
<dbReference type="Pfam" id="PF00170">
    <property type="entry name" value="bZIP_1"/>
    <property type="match status" value="1"/>
</dbReference>
<dbReference type="InterPro" id="IPR046347">
    <property type="entry name" value="bZIP_sf"/>
</dbReference>
<feature type="region of interest" description="Disordered" evidence="4">
    <location>
        <begin position="39"/>
        <end position="113"/>
    </location>
</feature>
<feature type="compositionally biased region" description="Low complexity" evidence="4">
    <location>
        <begin position="57"/>
        <end position="69"/>
    </location>
</feature>
<dbReference type="InterPro" id="IPR050936">
    <property type="entry name" value="AP-1-like"/>
</dbReference>
<dbReference type="PANTHER" id="PTHR40621">
    <property type="entry name" value="TRANSCRIPTION FACTOR KAPC-RELATED"/>
    <property type="match status" value="1"/>
</dbReference>
<gene>
    <name evidence="6" type="ORF">F8M41_012732</name>
</gene>
<feature type="compositionally biased region" description="Polar residues" evidence="4">
    <location>
        <begin position="418"/>
        <end position="427"/>
    </location>
</feature>
<dbReference type="Proteomes" id="UP000439903">
    <property type="component" value="Unassembled WGS sequence"/>
</dbReference>
<proteinExistence type="predicted"/>
<dbReference type="PROSITE" id="PS00036">
    <property type="entry name" value="BZIP_BASIC"/>
    <property type="match status" value="1"/>
</dbReference>
<feature type="coiled-coil region" evidence="3">
    <location>
        <begin position="231"/>
        <end position="275"/>
    </location>
</feature>
<dbReference type="GO" id="GO:0090575">
    <property type="term" value="C:RNA polymerase II transcription regulator complex"/>
    <property type="evidence" value="ECO:0007669"/>
    <property type="project" value="TreeGrafter"/>
</dbReference>
<protein>
    <recommendedName>
        <fullName evidence="5">BZIP domain-containing protein</fullName>
    </recommendedName>
</protein>
<comment type="subcellular location">
    <subcellularLocation>
        <location evidence="1">Nucleus</location>
    </subcellularLocation>
</comment>
<feature type="region of interest" description="Disordered" evidence="4">
    <location>
        <begin position="195"/>
        <end position="225"/>
    </location>
</feature>
<organism evidence="6 7">
    <name type="scientific">Gigaspora margarita</name>
    <dbReference type="NCBI Taxonomy" id="4874"/>
    <lineage>
        <taxon>Eukaryota</taxon>
        <taxon>Fungi</taxon>
        <taxon>Fungi incertae sedis</taxon>
        <taxon>Mucoromycota</taxon>
        <taxon>Glomeromycotina</taxon>
        <taxon>Glomeromycetes</taxon>
        <taxon>Diversisporales</taxon>
        <taxon>Gigasporaceae</taxon>
        <taxon>Gigaspora</taxon>
    </lineage>
</organism>
<feature type="compositionally biased region" description="Low complexity" evidence="4">
    <location>
        <begin position="86"/>
        <end position="102"/>
    </location>
</feature>
<dbReference type="SUPFAM" id="SSF57959">
    <property type="entry name" value="Leucine zipper domain"/>
    <property type="match status" value="1"/>
</dbReference>
<feature type="compositionally biased region" description="Low complexity" evidence="4">
    <location>
        <begin position="343"/>
        <end position="357"/>
    </location>
</feature>
<keyword evidence="2" id="KW-0539">Nucleus</keyword>
<dbReference type="InterPro" id="IPR004827">
    <property type="entry name" value="bZIP"/>
</dbReference>
<dbReference type="Gene3D" id="1.20.5.170">
    <property type="match status" value="1"/>
</dbReference>
<feature type="compositionally biased region" description="Polar residues" evidence="4">
    <location>
        <begin position="195"/>
        <end position="211"/>
    </location>
</feature>
<dbReference type="AlphaFoldDB" id="A0A8H3WZH4"/>
<feature type="compositionally biased region" description="Polar residues" evidence="4">
    <location>
        <begin position="358"/>
        <end position="373"/>
    </location>
</feature>
<feature type="domain" description="BZIP" evidence="5">
    <location>
        <begin position="211"/>
        <end position="226"/>
    </location>
</feature>
<feature type="compositionally biased region" description="Low complexity" evidence="4">
    <location>
        <begin position="212"/>
        <end position="222"/>
    </location>
</feature>
<evidence type="ECO:0000313" key="7">
    <source>
        <dbReference type="Proteomes" id="UP000439903"/>
    </source>
</evidence>
<dbReference type="EMBL" id="WTPW01002590">
    <property type="protein sequence ID" value="KAF0375618.1"/>
    <property type="molecule type" value="Genomic_DNA"/>
</dbReference>
<sequence length="489" mass="53234">MGKHIPANSAPTIKVSNATVSSHATDSVDCTVYTHTHTHTHSQPAMYRTSFSPPLHNSGTTTNSGTTNGPYYLHPNTPSINDHPQSHQQQMASQALQQNSMATASNQWSSPDKQRQIFASGSTNMPFGSGYPSANGSMHVLDDKTKARPMMDVPNISLPAQSPLSSFVQQPSTGAPALPPQNQPVQHVDISSNVANMSSGRNQNRTLTNSKRAAQNRAAQRAFRQRKDRYIKDLEAKAKSLDTIKKQFETLLKEKDEMAQIIRNLRIEIAKYKGEEISDDEGRQSFGGNNNPASSSSSYSHYGNHARDDESQGLGEEPWLRHKDGRKEGSSTSMYNINDERPSSFPFSPSSSSSSSSTTNRSGSGLTESSQRGSGLILPSGQNTDSSVEPYFRPDYRNANSHSSPSPPSSSADRNIRGSYNNNSVSNGRPGYSSNEEDTDRVYDDLCELLKTRTRPALPHNINVWPSSHPHSPNQTNVVATNGSGTVVG</sequence>
<feature type="region of interest" description="Disordered" evidence="4">
    <location>
        <begin position="466"/>
        <end position="489"/>
    </location>
</feature>
<keyword evidence="3" id="KW-0175">Coiled coil</keyword>
<evidence type="ECO:0000259" key="5">
    <source>
        <dbReference type="PROSITE" id="PS00036"/>
    </source>
</evidence>
<dbReference type="OrthoDB" id="2412592at2759"/>
<evidence type="ECO:0000256" key="2">
    <source>
        <dbReference type="ARBA" id="ARBA00023242"/>
    </source>
</evidence>
<dbReference type="PANTHER" id="PTHR40621:SF6">
    <property type="entry name" value="AP-1-LIKE TRANSCRIPTION FACTOR YAP1-RELATED"/>
    <property type="match status" value="1"/>
</dbReference>
<evidence type="ECO:0000256" key="1">
    <source>
        <dbReference type="ARBA" id="ARBA00004123"/>
    </source>
</evidence>
<name>A0A8H3WZH4_GIGMA</name>
<evidence type="ECO:0000256" key="3">
    <source>
        <dbReference type="SAM" id="Coils"/>
    </source>
</evidence>
<evidence type="ECO:0000256" key="4">
    <source>
        <dbReference type="SAM" id="MobiDB-lite"/>
    </source>
</evidence>
<feature type="compositionally biased region" description="Polar residues" evidence="4">
    <location>
        <begin position="103"/>
        <end position="113"/>
    </location>
</feature>
<dbReference type="GO" id="GO:0001228">
    <property type="term" value="F:DNA-binding transcription activator activity, RNA polymerase II-specific"/>
    <property type="evidence" value="ECO:0007669"/>
    <property type="project" value="TreeGrafter"/>
</dbReference>
<feature type="region of interest" description="Disordered" evidence="4">
    <location>
        <begin position="279"/>
        <end position="439"/>
    </location>
</feature>
<evidence type="ECO:0000313" key="6">
    <source>
        <dbReference type="EMBL" id="KAF0375618.1"/>
    </source>
</evidence>
<dbReference type="GO" id="GO:0000976">
    <property type="term" value="F:transcription cis-regulatory region binding"/>
    <property type="evidence" value="ECO:0007669"/>
    <property type="project" value="InterPro"/>
</dbReference>
<feature type="compositionally biased region" description="Basic and acidic residues" evidence="4">
    <location>
        <begin position="318"/>
        <end position="329"/>
    </location>
</feature>